<gene>
    <name evidence="3" type="ORF">SPI_06556</name>
</gene>
<dbReference type="EMBL" id="AZHD01000012">
    <property type="protein sequence ID" value="OAA58483.1"/>
    <property type="molecule type" value="Genomic_DNA"/>
</dbReference>
<dbReference type="InterPro" id="IPR000073">
    <property type="entry name" value="AB_hydrolase_1"/>
</dbReference>
<dbReference type="PROSITE" id="PS51257">
    <property type="entry name" value="PROKAR_LIPOPROTEIN"/>
    <property type="match status" value="1"/>
</dbReference>
<feature type="chain" id="PRO_5007891869" description="AB hydrolase-1 domain-containing protein" evidence="1">
    <location>
        <begin position="20"/>
        <end position="398"/>
    </location>
</feature>
<name>A0A167RD99_9HYPO</name>
<evidence type="ECO:0000313" key="3">
    <source>
        <dbReference type="EMBL" id="OAA58483.1"/>
    </source>
</evidence>
<feature type="domain" description="AB hydrolase-1" evidence="2">
    <location>
        <begin position="111"/>
        <end position="380"/>
    </location>
</feature>
<dbReference type="Pfam" id="PF12697">
    <property type="entry name" value="Abhydrolase_6"/>
    <property type="match status" value="1"/>
</dbReference>
<dbReference type="STRING" id="1081102.A0A167RD99"/>
<evidence type="ECO:0000313" key="4">
    <source>
        <dbReference type="Proteomes" id="UP000076874"/>
    </source>
</evidence>
<sequence>MAVRVLIAGALLLLPAVSASTACDDNHINGYCKQLTIPVSATVDSAVYNIPSVNNDDEAGAWAIYDATRTTPHDASNVLRNTTTSGTWNIHAQLCFPKHAKAQDVLQIATHGVFYDSRYWDAAYRPENHSYVEAALKAGYSILTYDRLGVGQSDHPDAYEVVQAPLELEILRQLTLMARNGSLYEFAEQAAPANVAAFHGRSKPDKVVHIGHSFGSVLTSAFIATYSNLTDGAIITGYVYGQYLASTGSVSFAVEYAATGHPPFRRPSGYVVAQTVGIQNIFFGGNPATAYTPELFDYGVSLKQPVPVGEFASAFHILNRPGGSFKAPVQFVLPEADFYVCRGDCNNYTNTEQLRAFYPNATYLDLVLQPNTGHALPLHNNATAGFQLSFDFLGKHGL</sequence>
<feature type="signal peptide" evidence="1">
    <location>
        <begin position="1"/>
        <end position="19"/>
    </location>
</feature>
<protein>
    <recommendedName>
        <fullName evidence="2">AB hydrolase-1 domain-containing protein</fullName>
    </recommendedName>
</protein>
<comment type="caution">
    <text evidence="3">The sequence shown here is derived from an EMBL/GenBank/DDBJ whole genome shotgun (WGS) entry which is preliminary data.</text>
</comment>
<dbReference type="InterPro" id="IPR029058">
    <property type="entry name" value="AB_hydrolase_fold"/>
</dbReference>
<keyword evidence="4" id="KW-1185">Reference proteome</keyword>
<evidence type="ECO:0000259" key="2">
    <source>
        <dbReference type="Pfam" id="PF12697"/>
    </source>
</evidence>
<evidence type="ECO:0000256" key="1">
    <source>
        <dbReference type="SAM" id="SignalP"/>
    </source>
</evidence>
<reference evidence="3 4" key="1">
    <citation type="journal article" date="2016" name="Genome Biol. Evol.">
        <title>Divergent and convergent evolution of fungal pathogenicity.</title>
        <authorList>
            <person name="Shang Y."/>
            <person name="Xiao G."/>
            <person name="Zheng P."/>
            <person name="Cen K."/>
            <person name="Zhan S."/>
            <person name="Wang C."/>
        </authorList>
    </citation>
    <scope>NUCLEOTIDE SEQUENCE [LARGE SCALE GENOMIC DNA]</scope>
    <source>
        <strain evidence="3 4">RCEF 264</strain>
    </source>
</reference>
<dbReference type="Gene3D" id="3.40.50.1820">
    <property type="entry name" value="alpha/beta hydrolase"/>
    <property type="match status" value="1"/>
</dbReference>
<dbReference type="OrthoDB" id="190201at2759"/>
<organism evidence="3 4">
    <name type="scientific">Niveomyces insectorum RCEF 264</name>
    <dbReference type="NCBI Taxonomy" id="1081102"/>
    <lineage>
        <taxon>Eukaryota</taxon>
        <taxon>Fungi</taxon>
        <taxon>Dikarya</taxon>
        <taxon>Ascomycota</taxon>
        <taxon>Pezizomycotina</taxon>
        <taxon>Sordariomycetes</taxon>
        <taxon>Hypocreomycetidae</taxon>
        <taxon>Hypocreales</taxon>
        <taxon>Cordycipitaceae</taxon>
        <taxon>Niveomyces</taxon>
    </lineage>
</organism>
<keyword evidence="1" id="KW-0732">Signal</keyword>
<proteinExistence type="predicted"/>
<dbReference type="SUPFAM" id="SSF53474">
    <property type="entry name" value="alpha/beta-Hydrolases"/>
    <property type="match status" value="1"/>
</dbReference>
<dbReference type="AlphaFoldDB" id="A0A167RD99"/>
<accession>A0A167RD99</accession>
<dbReference type="Proteomes" id="UP000076874">
    <property type="component" value="Unassembled WGS sequence"/>
</dbReference>